<dbReference type="EC" id="2.3.1.47" evidence="5"/>
<dbReference type="InterPro" id="IPR015424">
    <property type="entry name" value="PyrdxlP-dep_Trfase"/>
</dbReference>
<dbReference type="Pfam" id="PF00155">
    <property type="entry name" value="Aminotran_1_2"/>
    <property type="match status" value="1"/>
</dbReference>
<dbReference type="PROSITE" id="PS00599">
    <property type="entry name" value="AA_TRANSFER_CLASS_2"/>
    <property type="match status" value="1"/>
</dbReference>
<comment type="catalytic activity">
    <reaction evidence="11">
        <text>6-carboxyhexanoyl-[ACP] + L-alanine + H(+) = (8S)-8-amino-7-oxononanoate + holo-[ACP] + CO2</text>
        <dbReference type="Rhea" id="RHEA:42288"/>
        <dbReference type="Rhea" id="RHEA-COMP:9685"/>
        <dbReference type="Rhea" id="RHEA-COMP:9955"/>
        <dbReference type="ChEBI" id="CHEBI:15378"/>
        <dbReference type="ChEBI" id="CHEBI:16526"/>
        <dbReference type="ChEBI" id="CHEBI:57972"/>
        <dbReference type="ChEBI" id="CHEBI:64479"/>
        <dbReference type="ChEBI" id="CHEBI:78846"/>
        <dbReference type="ChEBI" id="CHEBI:149468"/>
        <dbReference type="EC" id="2.3.1.47"/>
    </reaction>
</comment>
<proteinExistence type="inferred from homology"/>
<comment type="pathway">
    <text evidence="2">Cofactor biosynthesis; biotin biosynthesis.</text>
</comment>
<dbReference type="PANTHER" id="PTHR13693">
    <property type="entry name" value="CLASS II AMINOTRANSFERASE/8-AMINO-7-OXONONANOATE SYNTHASE"/>
    <property type="match status" value="1"/>
</dbReference>
<keyword evidence="8 12" id="KW-0663">Pyridoxal phosphate</keyword>
<evidence type="ECO:0000256" key="5">
    <source>
        <dbReference type="ARBA" id="ARBA00013187"/>
    </source>
</evidence>
<evidence type="ECO:0000313" key="15">
    <source>
        <dbReference type="Proteomes" id="UP000634529"/>
    </source>
</evidence>
<dbReference type="Proteomes" id="UP000634529">
    <property type="component" value="Unassembled WGS sequence"/>
</dbReference>
<dbReference type="SUPFAM" id="SSF53383">
    <property type="entry name" value="PLP-dependent transferases"/>
    <property type="match status" value="1"/>
</dbReference>
<evidence type="ECO:0000256" key="3">
    <source>
        <dbReference type="ARBA" id="ARBA00010008"/>
    </source>
</evidence>
<evidence type="ECO:0000256" key="1">
    <source>
        <dbReference type="ARBA" id="ARBA00001933"/>
    </source>
</evidence>
<evidence type="ECO:0000256" key="8">
    <source>
        <dbReference type="ARBA" id="ARBA00022898"/>
    </source>
</evidence>
<comment type="caution">
    <text evidence="14">The sequence shown here is derived from an EMBL/GenBank/DDBJ whole genome shotgun (WGS) entry which is preliminary data.</text>
</comment>
<dbReference type="CDD" id="cd06454">
    <property type="entry name" value="KBL_like"/>
    <property type="match status" value="1"/>
</dbReference>
<evidence type="ECO:0000256" key="4">
    <source>
        <dbReference type="ARBA" id="ARBA00011738"/>
    </source>
</evidence>
<name>A0ABR9B4B2_9BACL</name>
<dbReference type="Gene3D" id="3.90.1150.10">
    <property type="entry name" value="Aspartate Aminotransferase, domain 1"/>
    <property type="match status" value="1"/>
</dbReference>
<sequence>MCSKKYDWMHQDLERLQAGERLRNMIESHWLDDGYMERDGIRMLNLASNHYLGLNPWLDDDGWEQVKAWCRQYGESGVRIGSGASRLISGHDGVHAQLEREIAKFKGRQAALVFTSGYMANVGVIAALVGRNDAVFSDKLNHASIVDGALLSRAHMYRYSHLDMNKLEYQLQQWSKTLEGKQNHALIVSDAVFSMDGTVAPLRDLVLLKERYNALLLIDEAHSGGVYGVEGQGICHKLSLHERVDIVMGTFGKAFGAVGAYIAADDIVIRYMINRARTLIYNTGLPPLMAALILMRLEQVKKADHSRLALMRNAALLRDGFIEAGLNTGVGSSHIVPLILGTDDRAVAISRKLAQSGIAGIAIRPPTVPEGTARIRFTPMASQSEEELRKALSIIVKVVRET</sequence>
<comment type="subunit">
    <text evidence="4">Homodimer.</text>
</comment>
<dbReference type="InterPro" id="IPR015421">
    <property type="entry name" value="PyrdxlP-dep_Trfase_major"/>
</dbReference>
<evidence type="ECO:0000256" key="2">
    <source>
        <dbReference type="ARBA" id="ARBA00004746"/>
    </source>
</evidence>
<evidence type="ECO:0000256" key="9">
    <source>
        <dbReference type="ARBA" id="ARBA00032610"/>
    </source>
</evidence>
<dbReference type="InterPro" id="IPR004839">
    <property type="entry name" value="Aminotransferase_I/II_large"/>
</dbReference>
<dbReference type="PANTHER" id="PTHR13693:SF100">
    <property type="entry name" value="8-AMINO-7-OXONONANOATE SYNTHASE"/>
    <property type="match status" value="1"/>
</dbReference>
<evidence type="ECO:0000313" key="14">
    <source>
        <dbReference type="EMBL" id="MBD8500813.1"/>
    </source>
</evidence>
<dbReference type="Gene3D" id="3.40.640.10">
    <property type="entry name" value="Type I PLP-dependent aspartate aminotransferase-like (Major domain)"/>
    <property type="match status" value="1"/>
</dbReference>
<organism evidence="14 15">
    <name type="scientific">Paenibacillus arenosi</name>
    <dbReference type="NCBI Taxonomy" id="2774142"/>
    <lineage>
        <taxon>Bacteria</taxon>
        <taxon>Bacillati</taxon>
        <taxon>Bacillota</taxon>
        <taxon>Bacilli</taxon>
        <taxon>Bacillales</taxon>
        <taxon>Paenibacillaceae</taxon>
        <taxon>Paenibacillus</taxon>
    </lineage>
</organism>
<dbReference type="EMBL" id="JACYTN010000029">
    <property type="protein sequence ID" value="MBD8500813.1"/>
    <property type="molecule type" value="Genomic_DNA"/>
</dbReference>
<evidence type="ECO:0000256" key="12">
    <source>
        <dbReference type="RuleBase" id="RU003693"/>
    </source>
</evidence>
<dbReference type="InterPro" id="IPR050087">
    <property type="entry name" value="AON_synthase_class-II"/>
</dbReference>
<dbReference type="InterPro" id="IPR015422">
    <property type="entry name" value="PyrdxlP-dep_Trfase_small"/>
</dbReference>
<evidence type="ECO:0000256" key="10">
    <source>
        <dbReference type="ARBA" id="ARBA00033381"/>
    </source>
</evidence>
<comment type="similarity">
    <text evidence="3">Belongs to the class-II pyridoxal-phosphate-dependent aminotransferase family. BioF subfamily.</text>
</comment>
<comment type="cofactor">
    <cofactor evidence="1 12">
        <name>pyridoxal 5'-phosphate</name>
        <dbReference type="ChEBI" id="CHEBI:597326"/>
    </cofactor>
</comment>
<keyword evidence="7" id="KW-0093">Biotin biosynthesis</keyword>
<keyword evidence="6" id="KW-0808">Transferase</keyword>
<protein>
    <recommendedName>
        <fullName evidence="5">8-amino-7-oxononanoate synthase</fullName>
        <ecNumber evidence="5">2.3.1.47</ecNumber>
    </recommendedName>
    <alternativeName>
        <fullName evidence="9">7-keto-8-amino-pelargonic acid synthase</fullName>
    </alternativeName>
    <alternativeName>
        <fullName evidence="10">8-amino-7-ketopelargonate synthase</fullName>
    </alternativeName>
</protein>
<evidence type="ECO:0000256" key="11">
    <source>
        <dbReference type="ARBA" id="ARBA00047715"/>
    </source>
</evidence>
<dbReference type="RefSeq" id="WP_192027038.1">
    <property type="nucleotide sequence ID" value="NZ_JACYTN010000029.1"/>
</dbReference>
<feature type="domain" description="Aminotransferase class I/classII large" evidence="13">
    <location>
        <begin position="43"/>
        <end position="395"/>
    </location>
</feature>
<keyword evidence="15" id="KW-1185">Reference proteome</keyword>
<dbReference type="InterPro" id="IPR001917">
    <property type="entry name" value="Aminotrans_II_pyridoxalP_BS"/>
</dbReference>
<evidence type="ECO:0000256" key="7">
    <source>
        <dbReference type="ARBA" id="ARBA00022756"/>
    </source>
</evidence>
<evidence type="ECO:0000256" key="6">
    <source>
        <dbReference type="ARBA" id="ARBA00022679"/>
    </source>
</evidence>
<gene>
    <name evidence="14" type="ORF">IFO66_21225</name>
</gene>
<accession>A0ABR9B4B2</accession>
<evidence type="ECO:0000259" key="13">
    <source>
        <dbReference type="Pfam" id="PF00155"/>
    </source>
</evidence>
<reference evidence="14 15" key="1">
    <citation type="submission" date="2020-09" db="EMBL/GenBank/DDBJ databases">
        <title>Paenibacillus sp. CAU 1523 isolated from sand of Haeundae Beach.</title>
        <authorList>
            <person name="Kim W."/>
        </authorList>
    </citation>
    <scope>NUCLEOTIDE SEQUENCE [LARGE SCALE GENOMIC DNA]</scope>
    <source>
        <strain evidence="14 15">CAU 1523</strain>
    </source>
</reference>